<dbReference type="RefSeq" id="XP_016267806.1">
    <property type="nucleotide sequence ID" value="XM_016400753.1"/>
</dbReference>
<dbReference type="VEuPathDB" id="FungiDB:PV06_00275"/>
<feature type="compositionally biased region" description="Polar residues" evidence="2">
    <location>
        <begin position="61"/>
        <end position="72"/>
    </location>
</feature>
<dbReference type="Proteomes" id="UP000053342">
    <property type="component" value="Unassembled WGS sequence"/>
</dbReference>
<feature type="domain" description="Mei2-like C-terminal RNA recognition motif" evidence="3">
    <location>
        <begin position="481"/>
        <end position="519"/>
    </location>
</feature>
<accession>A0A0D2DYB2</accession>
<keyword evidence="1" id="KW-0694">RNA-binding</keyword>
<reference evidence="4 5" key="1">
    <citation type="submission" date="2015-01" db="EMBL/GenBank/DDBJ databases">
        <title>The Genome Sequence of Exophiala oligosperma CBS72588.</title>
        <authorList>
            <consortium name="The Broad Institute Genomics Platform"/>
            <person name="Cuomo C."/>
            <person name="de Hoog S."/>
            <person name="Gorbushina A."/>
            <person name="Stielow B."/>
            <person name="Teixiera M."/>
            <person name="Abouelleil A."/>
            <person name="Chapman S.B."/>
            <person name="Priest M."/>
            <person name="Young S.K."/>
            <person name="Wortman J."/>
            <person name="Nusbaum C."/>
            <person name="Birren B."/>
        </authorList>
    </citation>
    <scope>NUCLEOTIDE SEQUENCE [LARGE SCALE GENOMIC DNA]</scope>
    <source>
        <strain evidence="4 5">CBS 72588</strain>
    </source>
</reference>
<keyword evidence="5" id="KW-1185">Reference proteome</keyword>
<feature type="compositionally biased region" description="Polar residues" evidence="2">
    <location>
        <begin position="692"/>
        <end position="705"/>
    </location>
</feature>
<feature type="compositionally biased region" description="Polar residues" evidence="2">
    <location>
        <begin position="23"/>
        <end position="38"/>
    </location>
</feature>
<evidence type="ECO:0000256" key="1">
    <source>
        <dbReference type="ARBA" id="ARBA00022884"/>
    </source>
</evidence>
<dbReference type="GeneID" id="27352349"/>
<feature type="region of interest" description="Disordered" evidence="2">
    <location>
        <begin position="646"/>
        <end position="665"/>
    </location>
</feature>
<dbReference type="CDD" id="cd12532">
    <property type="entry name" value="RRM3_MEI2_fungi"/>
    <property type="match status" value="1"/>
</dbReference>
<feature type="region of interest" description="Disordered" evidence="2">
    <location>
        <begin position="691"/>
        <end position="731"/>
    </location>
</feature>
<dbReference type="PANTHER" id="PTHR23189">
    <property type="entry name" value="RNA RECOGNITION MOTIF-CONTAINING"/>
    <property type="match status" value="1"/>
</dbReference>
<dbReference type="InterPro" id="IPR007201">
    <property type="entry name" value="Mei2-like_Rrm_C"/>
</dbReference>
<feature type="region of interest" description="Disordered" evidence="2">
    <location>
        <begin position="1"/>
        <end position="72"/>
    </location>
</feature>
<dbReference type="Pfam" id="PF04059">
    <property type="entry name" value="RRM_2"/>
    <property type="match status" value="2"/>
</dbReference>
<gene>
    <name evidence="4" type="ORF">PV06_00275</name>
</gene>
<dbReference type="GO" id="GO:0003723">
    <property type="term" value="F:RNA binding"/>
    <property type="evidence" value="ECO:0007669"/>
    <property type="project" value="UniProtKB-KW"/>
</dbReference>
<dbReference type="InterPro" id="IPR035979">
    <property type="entry name" value="RBD_domain_sf"/>
</dbReference>
<dbReference type="AlphaFoldDB" id="A0A0D2DYB2"/>
<dbReference type="SUPFAM" id="SSF54928">
    <property type="entry name" value="RNA-binding domain, RBD"/>
    <property type="match status" value="1"/>
</dbReference>
<dbReference type="STRING" id="215243.A0A0D2DYB2"/>
<evidence type="ECO:0000259" key="3">
    <source>
        <dbReference type="Pfam" id="PF04059"/>
    </source>
</evidence>
<proteinExistence type="predicted"/>
<dbReference type="InterPro" id="IPR034862">
    <property type="entry name" value="Fungal_Mei2-like_RRM3"/>
</dbReference>
<evidence type="ECO:0000313" key="5">
    <source>
        <dbReference type="Proteomes" id="UP000053342"/>
    </source>
</evidence>
<feature type="compositionally biased region" description="Basic and acidic residues" evidence="2">
    <location>
        <begin position="46"/>
        <end position="57"/>
    </location>
</feature>
<dbReference type="OrthoDB" id="417481at2759"/>
<organism evidence="4 5">
    <name type="scientific">Exophiala oligosperma</name>
    <dbReference type="NCBI Taxonomy" id="215243"/>
    <lineage>
        <taxon>Eukaryota</taxon>
        <taxon>Fungi</taxon>
        <taxon>Dikarya</taxon>
        <taxon>Ascomycota</taxon>
        <taxon>Pezizomycotina</taxon>
        <taxon>Eurotiomycetes</taxon>
        <taxon>Chaetothyriomycetidae</taxon>
        <taxon>Chaetothyriales</taxon>
        <taxon>Herpotrichiellaceae</taxon>
        <taxon>Exophiala</taxon>
    </lineage>
</organism>
<dbReference type="EMBL" id="KN847332">
    <property type="protein sequence ID" value="KIW47590.1"/>
    <property type="molecule type" value="Genomic_DNA"/>
</dbReference>
<sequence>MMRSPFRGSAPASSPHSEHDTTFHGTPSTNLTSFTPVTGNKGYRKPYVEDAEAREPANHCSIRQTTPTQTTSDDVFLTAPTMSSGPQLSPTAQVFQPMYTFSQMPNVARRPVPPPRANRPQAFAPKPSLRRGQGAQQTLAPLATIAGVKTLLQDSVPDTSVRGDNETSNWEDRRPVPQVKSINGRGDKEIEAYLDRLGIWNVDQMNFMANASGKYINDVHFAEGAFSTDENATRALAVIGLPAEFRSRRIAEAFKLESFPSLKTINASQVVGGGLFTVAFSDVRDAKKAWDIAGKLAPHTRVFALAPRAVAADQGFNPSHVSDFEGQIILSVYYNGNPNFEQLEAAPIVAEIKRLLAQCGEVKAMHTLPSTQLHCRDFRVEFFDSAAVPVAKDVISGTILDGGAVLHAEAYSPDIIFQSDDPDAPFEQLSITGRSTVPVDEDYDRLAYAITRDVLRNGRRLNNTNHNAVDIARIQSGMDVRTTIMLRNIPNRVDQGMLKDLIDHTSFGRYDFMYLRIGNCNFKFLKEFDSLVPDFANNCNVGYAFINFVDAPSIIPFVLARAGKRWNCFNSDKVAEVSYATIQGKDCLVQKFRNSSVMLEHPNFRPKLFVAGNVPDAGQEEKFPTPDNHSKMRRSVENAEHVGLYLPRSMGPRNPRNMNHPKFQPRNRRMRRAGPFNANGVYLPPARVANLAQFTPPSSPDSQTPGKYLVDTKSPFDAFSGNPRPFSTFRS</sequence>
<evidence type="ECO:0000313" key="4">
    <source>
        <dbReference type="EMBL" id="KIW47590.1"/>
    </source>
</evidence>
<feature type="domain" description="Mei2-like C-terminal RNA recognition motif" evidence="3">
    <location>
        <begin position="527"/>
        <end position="593"/>
    </location>
</feature>
<name>A0A0D2DYB2_9EURO</name>
<evidence type="ECO:0000256" key="2">
    <source>
        <dbReference type="SAM" id="MobiDB-lite"/>
    </source>
</evidence>
<protein>
    <recommendedName>
        <fullName evidence="3">Mei2-like C-terminal RNA recognition motif domain-containing protein</fullName>
    </recommendedName>
</protein>